<protein>
    <submittedName>
        <fullName evidence="1">Uncharacterized protein</fullName>
    </submittedName>
</protein>
<gene>
    <name evidence="1" type="ORF">KP509_08G026600</name>
</gene>
<reference evidence="1" key="1">
    <citation type="submission" date="2021-08" db="EMBL/GenBank/DDBJ databases">
        <title>WGS assembly of Ceratopteris richardii.</title>
        <authorList>
            <person name="Marchant D.B."/>
            <person name="Chen G."/>
            <person name="Jenkins J."/>
            <person name="Shu S."/>
            <person name="Leebens-Mack J."/>
            <person name="Grimwood J."/>
            <person name="Schmutz J."/>
            <person name="Soltis P."/>
            <person name="Soltis D."/>
            <person name="Chen Z.-H."/>
        </authorList>
    </citation>
    <scope>NUCLEOTIDE SEQUENCE</scope>
    <source>
        <strain evidence="1">Whitten #5841</strain>
        <tissue evidence="1">Leaf</tissue>
    </source>
</reference>
<proteinExistence type="predicted"/>
<dbReference type="EMBL" id="CM035413">
    <property type="protein sequence ID" value="KAH7431034.1"/>
    <property type="molecule type" value="Genomic_DNA"/>
</dbReference>
<dbReference type="SUPFAM" id="SSF52058">
    <property type="entry name" value="L domain-like"/>
    <property type="match status" value="1"/>
</dbReference>
<organism evidence="1 2">
    <name type="scientific">Ceratopteris richardii</name>
    <name type="common">Triangle waterfern</name>
    <dbReference type="NCBI Taxonomy" id="49495"/>
    <lineage>
        <taxon>Eukaryota</taxon>
        <taxon>Viridiplantae</taxon>
        <taxon>Streptophyta</taxon>
        <taxon>Embryophyta</taxon>
        <taxon>Tracheophyta</taxon>
        <taxon>Polypodiopsida</taxon>
        <taxon>Polypodiidae</taxon>
        <taxon>Polypodiales</taxon>
        <taxon>Pteridineae</taxon>
        <taxon>Pteridaceae</taxon>
        <taxon>Parkerioideae</taxon>
        <taxon>Ceratopteris</taxon>
    </lineage>
</organism>
<dbReference type="OMA" id="RERCMER"/>
<sequence length="237" mass="26954">MESHSFARRGFAFRMASSIESWRGLWAWSDMPSSFEDSCGEGRRVEIWFHMATLPKLQHLDLSGCGELMALDMTSFSSLQHLQVDGCDSLKRIAGDAPSLQKLELIWCHRLEELDCKGLSSLQHLKVDDCLEFIFRIRGRGLSSLQHLKVDECCKHGFSSLQHVKVEKCDRLKRIAIGEHIPSLQTLDLMLCNRLEELDGKGLPSLEVLVLFKCYSLKTLYGLPATLQTLELHDLHL</sequence>
<comment type="caution">
    <text evidence="1">The sequence shown here is derived from an EMBL/GenBank/DDBJ whole genome shotgun (WGS) entry which is preliminary data.</text>
</comment>
<dbReference type="AlphaFoldDB" id="A0A8T2UCP4"/>
<dbReference type="OrthoDB" id="1928346at2759"/>
<accession>A0A8T2UCP4</accession>
<dbReference type="InterPro" id="IPR032675">
    <property type="entry name" value="LRR_dom_sf"/>
</dbReference>
<dbReference type="Gene3D" id="3.80.10.10">
    <property type="entry name" value="Ribonuclease Inhibitor"/>
    <property type="match status" value="1"/>
</dbReference>
<name>A0A8T2UCP4_CERRI</name>
<keyword evidence="2" id="KW-1185">Reference proteome</keyword>
<dbReference type="PANTHER" id="PTHR46433">
    <property type="entry name" value="ANK_REP_REGION DOMAIN-CONTAINING PROTEIN-RELATED"/>
    <property type="match status" value="1"/>
</dbReference>
<evidence type="ECO:0000313" key="2">
    <source>
        <dbReference type="Proteomes" id="UP000825935"/>
    </source>
</evidence>
<evidence type="ECO:0000313" key="1">
    <source>
        <dbReference type="EMBL" id="KAH7431034.1"/>
    </source>
</evidence>
<dbReference type="Proteomes" id="UP000825935">
    <property type="component" value="Chromosome 8"/>
</dbReference>